<evidence type="ECO:0000256" key="10">
    <source>
        <dbReference type="ARBA" id="ARBA00023027"/>
    </source>
</evidence>
<feature type="binding site" evidence="18">
    <location>
        <position position="118"/>
    </location>
    <ligand>
        <name>K(+)</name>
        <dbReference type="ChEBI" id="CHEBI:29103"/>
    </ligand>
</feature>
<dbReference type="SUPFAM" id="SSF64153">
    <property type="entry name" value="YjeF N-terminal domain-like"/>
    <property type="match status" value="2"/>
</dbReference>
<comment type="caution">
    <text evidence="18">Lacks conserved residue(s) required for the propagation of feature annotation.</text>
</comment>
<dbReference type="HAMAP" id="MF_01965">
    <property type="entry name" value="NADHX_dehydratase"/>
    <property type="match status" value="1"/>
</dbReference>
<dbReference type="GO" id="GO:0052856">
    <property type="term" value="F:NAD(P)HX epimerase activity"/>
    <property type="evidence" value="ECO:0007669"/>
    <property type="project" value="UniProtKB-UniRule"/>
</dbReference>
<evidence type="ECO:0000256" key="9">
    <source>
        <dbReference type="ARBA" id="ARBA00022958"/>
    </source>
</evidence>
<evidence type="ECO:0000256" key="3">
    <source>
        <dbReference type="ARBA" id="ARBA00006001"/>
    </source>
</evidence>
<keyword evidence="9 18" id="KW-0630">Potassium</keyword>
<keyword evidence="22" id="KW-0808">Transferase</keyword>
<evidence type="ECO:0000256" key="6">
    <source>
        <dbReference type="ARBA" id="ARBA00022741"/>
    </source>
</evidence>
<comment type="catalytic activity">
    <reaction evidence="16 17 19">
        <text>(6S)-NADPHX + ADP = AMP + phosphate + NADPH + H(+)</text>
        <dbReference type="Rhea" id="RHEA:32235"/>
        <dbReference type="ChEBI" id="CHEBI:15378"/>
        <dbReference type="ChEBI" id="CHEBI:43474"/>
        <dbReference type="ChEBI" id="CHEBI:57783"/>
        <dbReference type="ChEBI" id="CHEBI:64076"/>
        <dbReference type="ChEBI" id="CHEBI:456215"/>
        <dbReference type="ChEBI" id="CHEBI:456216"/>
        <dbReference type="EC" id="4.2.1.136"/>
    </reaction>
</comment>
<dbReference type="AlphaFoldDB" id="A0A2T4YNC1"/>
<sequence>MIRIEGQPVLTAAEMRAAEDAVIATGVTVDTLMDRAGTAIAHAVRRLAGSNAILILCGPGNNGGDGYVAARVLAELGATVRVAALSEPRTDAASAARAGWPGPIEALAEAKPAPVLVDALFGTGLTRPLNGTSPQTPNTPPAKAGAQLGTAIDDVPGSPNWTPASAGEVSVVERLHTLTTAATLAIAIDLPSGLATDSGHALTTPPVFHLTLALGALKPVHLLQPAARYCGEIRLLDIGVPVTSQIEVLKSPHLAPPGPDAHKYTRGMVGVIAGTMAGAADLAALAAMRAGAGYVTLLGDSAGPPHALVRAAFSDHALANDRIGALVIGPGLGRDDTARVRLDAALAASHPLVLDGDALRLLDPDRIRALTVPVILTPHAGEFDALFGRSADDKITRARDAAARTGAIVVFKGADTVIAAPDGRVRLAPGASDWLSTAGTGDVLAGAIGAMLAAGLDPLAAAAAGVWLHGEAARRSGPAFIADDLADALRSARASL</sequence>
<evidence type="ECO:0000259" key="20">
    <source>
        <dbReference type="PROSITE" id="PS51383"/>
    </source>
</evidence>
<dbReference type="InterPro" id="IPR029056">
    <property type="entry name" value="Ribokinase-like"/>
</dbReference>
<evidence type="ECO:0000256" key="19">
    <source>
        <dbReference type="PIRNR" id="PIRNR017184"/>
    </source>
</evidence>
<dbReference type="GO" id="GO:0052855">
    <property type="term" value="F:ADP-dependent NAD(P)H-hydrate dehydratase activity"/>
    <property type="evidence" value="ECO:0007669"/>
    <property type="project" value="UniProtKB-UniRule"/>
</dbReference>
<evidence type="ECO:0000256" key="15">
    <source>
        <dbReference type="ARBA" id="ARBA00048238"/>
    </source>
</evidence>
<dbReference type="InterPro" id="IPR036652">
    <property type="entry name" value="YjeF_N_dom_sf"/>
</dbReference>
<feature type="binding site" evidence="17">
    <location>
        <position position="442"/>
    </location>
    <ligand>
        <name>(6S)-NADPHX</name>
        <dbReference type="ChEBI" id="CHEBI:64076"/>
    </ligand>
</feature>
<comment type="similarity">
    <text evidence="17">Belongs to the NnrD/CARKD family.</text>
</comment>
<comment type="catalytic activity">
    <reaction evidence="2 18 19">
        <text>(6R)-NADPHX = (6S)-NADPHX</text>
        <dbReference type="Rhea" id="RHEA:32227"/>
        <dbReference type="ChEBI" id="CHEBI:64076"/>
        <dbReference type="ChEBI" id="CHEBI:64077"/>
        <dbReference type="EC" id="5.1.99.6"/>
    </reaction>
</comment>
<evidence type="ECO:0000256" key="1">
    <source>
        <dbReference type="ARBA" id="ARBA00000013"/>
    </source>
</evidence>
<dbReference type="PIRSF" id="PIRSF017184">
    <property type="entry name" value="Nnr"/>
    <property type="match status" value="1"/>
</dbReference>
<organism evidence="22 23">
    <name type="scientific">Sphingomonas aerolata</name>
    <dbReference type="NCBI Taxonomy" id="185951"/>
    <lineage>
        <taxon>Bacteria</taxon>
        <taxon>Pseudomonadati</taxon>
        <taxon>Pseudomonadota</taxon>
        <taxon>Alphaproteobacteria</taxon>
        <taxon>Sphingomonadales</taxon>
        <taxon>Sphingomonadaceae</taxon>
        <taxon>Sphingomonas</taxon>
    </lineage>
</organism>
<dbReference type="InterPro" id="IPR017953">
    <property type="entry name" value="Carbohydrate_kinase_pred_CS"/>
</dbReference>
<evidence type="ECO:0000256" key="7">
    <source>
        <dbReference type="ARBA" id="ARBA00022840"/>
    </source>
</evidence>
<keyword evidence="23" id="KW-1185">Reference proteome</keyword>
<protein>
    <recommendedName>
        <fullName evidence="19">Bifunctional NAD(P)H-hydrate repair enzyme</fullName>
    </recommendedName>
    <alternativeName>
        <fullName evidence="19">Nicotinamide nucleotide repair protein</fullName>
    </alternativeName>
    <domain>
        <recommendedName>
            <fullName evidence="19">ADP-dependent (S)-NAD(P)H-hydrate dehydratase</fullName>
            <ecNumber evidence="19">4.2.1.136</ecNumber>
        </recommendedName>
        <alternativeName>
            <fullName evidence="19">ADP-dependent NAD(P)HX dehydratase</fullName>
        </alternativeName>
    </domain>
    <domain>
        <recommendedName>
            <fullName evidence="19">NAD(P)H-hydrate epimerase</fullName>
            <ecNumber evidence="19">5.1.99.6</ecNumber>
        </recommendedName>
    </domain>
</protein>
<evidence type="ECO:0000313" key="23">
    <source>
        <dbReference type="Proteomes" id="UP000240996"/>
    </source>
</evidence>
<evidence type="ECO:0000256" key="8">
    <source>
        <dbReference type="ARBA" id="ARBA00022857"/>
    </source>
</evidence>
<feature type="binding site" evidence="18">
    <location>
        <position position="192"/>
    </location>
    <ligand>
        <name>K(+)</name>
        <dbReference type="ChEBI" id="CHEBI:29103"/>
    </ligand>
</feature>
<keyword evidence="7 17" id="KW-0067">ATP-binding</keyword>
<feature type="domain" description="YjeF N-terminal" evidence="21">
    <location>
        <begin position="15"/>
        <end position="246"/>
    </location>
</feature>
<feature type="domain" description="YjeF C-terminal" evidence="20">
    <location>
        <begin position="246"/>
        <end position="496"/>
    </location>
</feature>
<dbReference type="GO" id="GO:0016301">
    <property type="term" value="F:kinase activity"/>
    <property type="evidence" value="ECO:0007669"/>
    <property type="project" value="UniProtKB-KW"/>
</dbReference>
<feature type="binding site" evidence="18">
    <location>
        <position position="62"/>
    </location>
    <ligand>
        <name>K(+)</name>
        <dbReference type="ChEBI" id="CHEBI:29103"/>
    </ligand>
</feature>
<dbReference type="GO" id="GO:0046872">
    <property type="term" value="F:metal ion binding"/>
    <property type="evidence" value="ECO:0007669"/>
    <property type="project" value="UniProtKB-UniRule"/>
</dbReference>
<keyword evidence="11 18" id="KW-0413">Isomerase</keyword>
<dbReference type="InterPro" id="IPR000631">
    <property type="entry name" value="CARKD"/>
</dbReference>
<evidence type="ECO:0000256" key="17">
    <source>
        <dbReference type="HAMAP-Rule" id="MF_01965"/>
    </source>
</evidence>
<feature type="binding site" evidence="18">
    <location>
        <begin position="61"/>
        <end position="65"/>
    </location>
    <ligand>
        <name>(6S)-NADPHX</name>
        <dbReference type="ChEBI" id="CHEBI:64076"/>
    </ligand>
</feature>
<comment type="cofactor">
    <cofactor evidence="18 19">
        <name>K(+)</name>
        <dbReference type="ChEBI" id="CHEBI:29103"/>
    </cofactor>
    <text evidence="18 19">Binds 1 potassium ion per subunit.</text>
</comment>
<dbReference type="Gene3D" id="3.40.50.10260">
    <property type="entry name" value="YjeF N-terminal domain"/>
    <property type="match status" value="1"/>
</dbReference>
<comment type="similarity">
    <text evidence="4 19">In the C-terminal section; belongs to the NnrD/CARKD family.</text>
</comment>
<dbReference type="PANTHER" id="PTHR12592">
    <property type="entry name" value="ATP-DEPENDENT (S)-NAD(P)H-HYDRATE DEHYDRATASE FAMILY MEMBER"/>
    <property type="match status" value="1"/>
</dbReference>
<comment type="catalytic activity">
    <reaction evidence="1 18 19">
        <text>(6R)-NADHX = (6S)-NADHX</text>
        <dbReference type="Rhea" id="RHEA:32215"/>
        <dbReference type="ChEBI" id="CHEBI:64074"/>
        <dbReference type="ChEBI" id="CHEBI:64075"/>
        <dbReference type="EC" id="5.1.99.6"/>
    </reaction>
</comment>
<accession>A0A2T4YNC1</accession>
<dbReference type="Pfam" id="PF01256">
    <property type="entry name" value="Carb_kinase"/>
    <property type="match status" value="1"/>
</dbReference>
<dbReference type="PROSITE" id="PS51385">
    <property type="entry name" value="YJEF_N"/>
    <property type="match status" value="1"/>
</dbReference>
<gene>
    <name evidence="18" type="primary">nnrE</name>
    <name evidence="17" type="synonym">nnrD</name>
    <name evidence="22" type="ORF">C8J24_3117</name>
</gene>
<feature type="binding site" evidence="18">
    <location>
        <begin position="122"/>
        <end position="128"/>
    </location>
    <ligand>
        <name>(6S)-NADPHX</name>
        <dbReference type="ChEBI" id="CHEBI:64076"/>
    </ligand>
</feature>
<evidence type="ECO:0000256" key="12">
    <source>
        <dbReference type="ARBA" id="ARBA00023239"/>
    </source>
</evidence>
<dbReference type="Pfam" id="PF03853">
    <property type="entry name" value="YjeF_N"/>
    <property type="match status" value="1"/>
</dbReference>
<dbReference type="NCBIfam" id="TIGR00196">
    <property type="entry name" value="yjeF_cterm"/>
    <property type="match status" value="1"/>
</dbReference>
<dbReference type="CDD" id="cd01171">
    <property type="entry name" value="YXKO-related"/>
    <property type="match status" value="1"/>
</dbReference>
<reference evidence="22 23" key="1">
    <citation type="submission" date="2018-04" db="EMBL/GenBank/DDBJ databases">
        <title>Genomic Encyclopedia of Type Strains, Phase III (KMG-III): the genomes of soil and plant-associated and newly described type strains.</title>
        <authorList>
            <person name="Whitman W."/>
        </authorList>
    </citation>
    <scope>NUCLEOTIDE SEQUENCE [LARGE SCALE GENOMIC DNA]</scope>
    <source>
        <strain evidence="22 23">NW12</strain>
    </source>
</reference>
<dbReference type="Proteomes" id="UP000240996">
    <property type="component" value="Unassembled WGS sequence"/>
</dbReference>
<evidence type="ECO:0000256" key="18">
    <source>
        <dbReference type="HAMAP-Rule" id="MF_01966"/>
    </source>
</evidence>
<dbReference type="InterPro" id="IPR030677">
    <property type="entry name" value="Nnr"/>
</dbReference>
<comment type="subunit">
    <text evidence="17">Homotetramer.</text>
</comment>
<keyword evidence="6 17" id="KW-0547">Nucleotide-binding</keyword>
<comment type="function">
    <text evidence="18">Catalyzes the epimerization of the S- and R-forms of NAD(P)HX, a damaged form of NAD(P)H that is a result of enzymatic or heat-dependent hydration. This is a prerequisite for the S-specific NAD(P)H-hydrate dehydratase to allow the repair of both epimers of NAD(P)HX.</text>
</comment>
<evidence type="ECO:0000256" key="4">
    <source>
        <dbReference type="ARBA" id="ARBA00009524"/>
    </source>
</evidence>
<dbReference type="GO" id="GO:0110051">
    <property type="term" value="P:metabolite repair"/>
    <property type="evidence" value="ECO:0007669"/>
    <property type="project" value="TreeGrafter"/>
</dbReference>
<feature type="binding site" evidence="17">
    <location>
        <position position="279"/>
    </location>
    <ligand>
        <name>(6S)-NADPHX</name>
        <dbReference type="ChEBI" id="CHEBI:64076"/>
    </ligand>
</feature>
<dbReference type="SUPFAM" id="SSF53613">
    <property type="entry name" value="Ribokinase-like"/>
    <property type="match status" value="1"/>
</dbReference>
<evidence type="ECO:0000256" key="16">
    <source>
        <dbReference type="ARBA" id="ARBA00049209"/>
    </source>
</evidence>
<feature type="binding site" evidence="17">
    <location>
        <position position="441"/>
    </location>
    <ligand>
        <name>AMP</name>
        <dbReference type="ChEBI" id="CHEBI:456215"/>
    </ligand>
</feature>
<keyword evidence="8 17" id="KW-0521">NADP</keyword>
<comment type="similarity">
    <text evidence="3 19">In the N-terminal section; belongs to the NnrE/AIBP family.</text>
</comment>
<evidence type="ECO:0000256" key="11">
    <source>
        <dbReference type="ARBA" id="ARBA00023235"/>
    </source>
</evidence>
<comment type="catalytic activity">
    <reaction evidence="15 17 19">
        <text>(6S)-NADHX + ADP = AMP + phosphate + NADH + H(+)</text>
        <dbReference type="Rhea" id="RHEA:32223"/>
        <dbReference type="ChEBI" id="CHEBI:15378"/>
        <dbReference type="ChEBI" id="CHEBI:43474"/>
        <dbReference type="ChEBI" id="CHEBI:57945"/>
        <dbReference type="ChEBI" id="CHEBI:64074"/>
        <dbReference type="ChEBI" id="CHEBI:456215"/>
        <dbReference type="ChEBI" id="CHEBI:456216"/>
        <dbReference type="EC" id="4.2.1.136"/>
    </reaction>
</comment>
<comment type="caution">
    <text evidence="22">The sequence shown here is derived from an EMBL/GenBank/DDBJ whole genome shotgun (WGS) entry which is preliminary data.</text>
</comment>
<comment type="cofactor">
    <cofactor evidence="17">
        <name>Mg(2+)</name>
        <dbReference type="ChEBI" id="CHEBI:18420"/>
    </cofactor>
</comment>
<dbReference type="PROSITE" id="PS01050">
    <property type="entry name" value="YJEF_C_2"/>
    <property type="match status" value="1"/>
</dbReference>
<keyword evidence="12 17" id="KW-0456">Lyase</keyword>
<evidence type="ECO:0000256" key="14">
    <source>
        <dbReference type="ARBA" id="ARBA00025153"/>
    </source>
</evidence>
<name>A0A2T4YNC1_9SPHN</name>
<keyword evidence="10 17" id="KW-0520">NAD</keyword>
<feature type="binding site" evidence="17">
    <location>
        <begin position="412"/>
        <end position="416"/>
    </location>
    <ligand>
        <name>AMP</name>
        <dbReference type="ChEBI" id="CHEBI:456215"/>
    </ligand>
</feature>
<comment type="function">
    <text evidence="14 19">Bifunctional enzyme that catalyzes the epimerization of the S- and R-forms of NAD(P)HX and the dehydration of the S-form of NAD(P)HX at the expense of ADP, which is converted to AMP. This allows the repair of both epimers of NAD(P)HX, a damaged form of NAD(P)H that is a result of enzymatic or heat-dependent hydration.</text>
</comment>
<dbReference type="PANTHER" id="PTHR12592:SF0">
    <property type="entry name" value="ATP-DEPENDENT (S)-NAD(P)H-HYDRATE DEHYDRATASE"/>
    <property type="match status" value="1"/>
</dbReference>
<dbReference type="GO" id="GO:0005524">
    <property type="term" value="F:ATP binding"/>
    <property type="evidence" value="ECO:0007669"/>
    <property type="project" value="UniProtKB-UniRule"/>
</dbReference>
<comment type="function">
    <text evidence="17">Catalyzes the dehydration of the S-form of NAD(P)HX at the expense of ADP, which is converted to AMP. Together with NAD(P)HX epimerase, which catalyzes the epimerization of the S- and R-forms, the enzyme allows the repair of both epimers of NAD(P)HX, a damaged form of NAD(P)H that is a result of enzymatic or heat-dependent hydration.</text>
</comment>
<evidence type="ECO:0000259" key="21">
    <source>
        <dbReference type="PROSITE" id="PS51385"/>
    </source>
</evidence>
<dbReference type="InterPro" id="IPR004443">
    <property type="entry name" value="YjeF_N_dom"/>
</dbReference>
<keyword evidence="22" id="KW-0418">Kinase</keyword>
<dbReference type="Gene3D" id="3.40.1190.20">
    <property type="match status" value="1"/>
</dbReference>
<comment type="similarity">
    <text evidence="18">Belongs to the NnrE/AIBP family.</text>
</comment>
<evidence type="ECO:0000313" key="22">
    <source>
        <dbReference type="EMBL" id="PTM44904.1"/>
    </source>
</evidence>
<feature type="binding site" evidence="18">
    <location>
        <position position="189"/>
    </location>
    <ligand>
        <name>(6S)-NADPHX</name>
        <dbReference type="ChEBI" id="CHEBI:64076"/>
    </ligand>
</feature>
<dbReference type="EMBL" id="PZZN01000003">
    <property type="protein sequence ID" value="PTM44904.1"/>
    <property type="molecule type" value="Genomic_DNA"/>
</dbReference>
<dbReference type="PROSITE" id="PS51383">
    <property type="entry name" value="YJEF_C_3"/>
    <property type="match status" value="1"/>
</dbReference>
<keyword evidence="13" id="KW-0511">Multifunctional enzyme</keyword>
<dbReference type="HAMAP" id="MF_01966">
    <property type="entry name" value="NADHX_epimerase"/>
    <property type="match status" value="1"/>
</dbReference>
<dbReference type="GO" id="GO:0046496">
    <property type="term" value="P:nicotinamide nucleotide metabolic process"/>
    <property type="evidence" value="ECO:0007669"/>
    <property type="project" value="UniProtKB-UniRule"/>
</dbReference>
<keyword evidence="5 18" id="KW-0479">Metal-binding</keyword>
<evidence type="ECO:0000256" key="2">
    <source>
        <dbReference type="ARBA" id="ARBA00000909"/>
    </source>
</evidence>
<dbReference type="EC" id="5.1.99.6" evidence="19"/>
<feature type="binding site" evidence="17">
    <location>
        <position position="331"/>
    </location>
    <ligand>
        <name>(6S)-NADPHX</name>
        <dbReference type="ChEBI" id="CHEBI:64076"/>
    </ligand>
</feature>
<proteinExistence type="inferred from homology"/>
<evidence type="ECO:0000256" key="13">
    <source>
        <dbReference type="ARBA" id="ARBA00023268"/>
    </source>
</evidence>
<feature type="binding site" evidence="17">
    <location>
        <position position="379"/>
    </location>
    <ligand>
        <name>(6S)-NADPHX</name>
        <dbReference type="ChEBI" id="CHEBI:64076"/>
    </ligand>
</feature>
<dbReference type="EC" id="4.2.1.136" evidence="19"/>
<evidence type="ECO:0000256" key="5">
    <source>
        <dbReference type="ARBA" id="ARBA00022723"/>
    </source>
</evidence>
<dbReference type="RefSeq" id="WP_107933768.1">
    <property type="nucleotide sequence ID" value="NZ_PZZN01000003.1"/>
</dbReference>